<reference evidence="2 3" key="1">
    <citation type="submission" date="2015-11" db="EMBL/GenBank/DDBJ databases">
        <title>Description and complete genome sequence of a novel strain predominating in hypersaline microbial mats and representing a new family of the Bacteriodetes phylum.</title>
        <authorList>
            <person name="Spring S."/>
            <person name="Bunk B."/>
            <person name="Sproer C."/>
            <person name="Klenk H.-P."/>
        </authorList>
    </citation>
    <scope>NUCLEOTIDE SEQUENCE [LARGE SCALE GENOMIC DNA]</scope>
    <source>
        <strain evidence="2 3">L21-Spi-D4</strain>
    </source>
</reference>
<dbReference type="AlphaFoldDB" id="A0A0S2HVI2"/>
<evidence type="ECO:0000313" key="3">
    <source>
        <dbReference type="Proteomes" id="UP000064893"/>
    </source>
</evidence>
<evidence type="ECO:0000256" key="1">
    <source>
        <dbReference type="SAM" id="MobiDB-lite"/>
    </source>
</evidence>
<protein>
    <submittedName>
        <fullName evidence="2">Uncharacterized protein</fullName>
    </submittedName>
</protein>
<evidence type="ECO:0000313" key="2">
    <source>
        <dbReference type="EMBL" id="ALO14055.1"/>
    </source>
</evidence>
<sequence>MNSTELKSDLHNLIDKVNDATILNAIRAILAKQVSDTDFWNDLPVNVQESVKRGMSQAKNGQTKDHSEVMKKHEKWL</sequence>
<dbReference type="KEGG" id="blq:L21SP5_00376"/>
<keyword evidence="3" id="KW-1185">Reference proteome</keyword>
<gene>
    <name evidence="2" type="ORF">L21SP5_00376</name>
</gene>
<feature type="compositionally biased region" description="Basic and acidic residues" evidence="1">
    <location>
        <begin position="62"/>
        <end position="77"/>
    </location>
</feature>
<name>A0A0S2HVI2_9BACT</name>
<feature type="region of interest" description="Disordered" evidence="1">
    <location>
        <begin position="52"/>
        <end position="77"/>
    </location>
</feature>
<dbReference type="STRING" id="1307839.L21SP5_00376"/>
<dbReference type="RefSeq" id="WP_057951643.1">
    <property type="nucleotide sequence ID" value="NZ_CP013118.1"/>
</dbReference>
<dbReference type="Proteomes" id="UP000064893">
    <property type="component" value="Chromosome"/>
</dbReference>
<organism evidence="2 3">
    <name type="scientific">Salinivirga cyanobacteriivorans</name>
    <dbReference type="NCBI Taxonomy" id="1307839"/>
    <lineage>
        <taxon>Bacteria</taxon>
        <taxon>Pseudomonadati</taxon>
        <taxon>Bacteroidota</taxon>
        <taxon>Bacteroidia</taxon>
        <taxon>Bacteroidales</taxon>
        <taxon>Salinivirgaceae</taxon>
        <taxon>Salinivirga</taxon>
    </lineage>
</organism>
<dbReference type="EMBL" id="CP013118">
    <property type="protein sequence ID" value="ALO14055.1"/>
    <property type="molecule type" value="Genomic_DNA"/>
</dbReference>
<accession>A0A0S2HVI2</accession>
<dbReference type="OrthoDB" id="1373932at2"/>
<proteinExistence type="predicted"/>